<dbReference type="PANTHER" id="PTHR23505">
    <property type="entry name" value="SPINSTER"/>
    <property type="match status" value="1"/>
</dbReference>
<dbReference type="SUPFAM" id="SSF103473">
    <property type="entry name" value="MFS general substrate transporter"/>
    <property type="match status" value="1"/>
</dbReference>
<dbReference type="InterPro" id="IPR020846">
    <property type="entry name" value="MFS_dom"/>
</dbReference>
<feature type="transmembrane region" description="Helical" evidence="7">
    <location>
        <begin position="227"/>
        <end position="248"/>
    </location>
</feature>
<feature type="non-terminal residue" evidence="9">
    <location>
        <position position="1"/>
    </location>
</feature>
<evidence type="ECO:0000256" key="4">
    <source>
        <dbReference type="ARBA" id="ARBA00022989"/>
    </source>
</evidence>
<dbReference type="PANTHER" id="PTHR23505:SF59">
    <property type="entry name" value="MAJOR FACILITATOR SUPERFAMILY PROTEIN"/>
    <property type="match status" value="1"/>
</dbReference>
<comment type="subcellular location">
    <subcellularLocation>
        <location evidence="1">Membrane</location>
        <topology evidence="1">Multi-pass membrane protein</topology>
    </subcellularLocation>
</comment>
<evidence type="ECO:0000256" key="1">
    <source>
        <dbReference type="ARBA" id="ARBA00004141"/>
    </source>
</evidence>
<keyword evidence="2" id="KW-0813">Transport</keyword>
<comment type="similarity">
    <text evidence="6">Belongs to the major facilitator superfamily. Spinster (TC 2.A.1.49) family.</text>
</comment>
<dbReference type="InterPro" id="IPR044770">
    <property type="entry name" value="MFS_spinster-like"/>
</dbReference>
<dbReference type="Pfam" id="PF07690">
    <property type="entry name" value="MFS_1"/>
    <property type="match status" value="1"/>
</dbReference>
<feature type="transmembrane region" description="Helical" evidence="7">
    <location>
        <begin position="324"/>
        <end position="342"/>
    </location>
</feature>
<dbReference type="GO" id="GO:0022857">
    <property type="term" value="F:transmembrane transporter activity"/>
    <property type="evidence" value="ECO:0007669"/>
    <property type="project" value="InterPro"/>
</dbReference>
<evidence type="ECO:0000313" key="10">
    <source>
        <dbReference type="Proteomes" id="UP000324897"/>
    </source>
</evidence>
<dbReference type="FunFam" id="1.20.1250.20:FF:000520">
    <property type="entry name" value="Major facilitator superfamily protein"/>
    <property type="match status" value="1"/>
</dbReference>
<dbReference type="OrthoDB" id="440755at2759"/>
<feature type="transmembrane region" description="Helical" evidence="7">
    <location>
        <begin position="140"/>
        <end position="163"/>
    </location>
</feature>
<feature type="transmembrane region" description="Helical" evidence="7">
    <location>
        <begin position="110"/>
        <end position="128"/>
    </location>
</feature>
<feature type="transmembrane region" description="Helical" evidence="7">
    <location>
        <begin position="268"/>
        <end position="287"/>
    </location>
</feature>
<dbReference type="PROSITE" id="PS50850">
    <property type="entry name" value="MFS"/>
    <property type="match status" value="1"/>
</dbReference>
<gene>
    <name evidence="9" type="ORF">EJB05_07481</name>
</gene>
<dbReference type="EMBL" id="RWGY01000004">
    <property type="protein sequence ID" value="TVU47865.1"/>
    <property type="molecule type" value="Genomic_DNA"/>
</dbReference>
<keyword evidence="5 7" id="KW-0472">Membrane</keyword>
<evidence type="ECO:0000259" key="8">
    <source>
        <dbReference type="PROSITE" id="PS50850"/>
    </source>
</evidence>
<evidence type="ECO:0000256" key="3">
    <source>
        <dbReference type="ARBA" id="ARBA00022692"/>
    </source>
</evidence>
<dbReference type="Gene3D" id="1.20.1250.20">
    <property type="entry name" value="MFS general substrate transporter like domains"/>
    <property type="match status" value="1"/>
</dbReference>
<keyword evidence="10" id="KW-1185">Reference proteome</keyword>
<protein>
    <recommendedName>
        <fullName evidence="8">Major facilitator superfamily (MFS) profile domain-containing protein</fullName>
    </recommendedName>
</protein>
<dbReference type="GO" id="GO:0016020">
    <property type="term" value="C:membrane"/>
    <property type="evidence" value="ECO:0007669"/>
    <property type="project" value="UniProtKB-SubCell"/>
</dbReference>
<name>A0A5J9WIS0_9POAL</name>
<feature type="transmembrane region" description="Helical" evidence="7">
    <location>
        <begin position="175"/>
        <end position="196"/>
    </location>
</feature>
<feature type="transmembrane region" description="Helical" evidence="7">
    <location>
        <begin position="299"/>
        <end position="318"/>
    </location>
</feature>
<organism evidence="9 10">
    <name type="scientific">Eragrostis curvula</name>
    <name type="common">weeping love grass</name>
    <dbReference type="NCBI Taxonomy" id="38414"/>
    <lineage>
        <taxon>Eukaryota</taxon>
        <taxon>Viridiplantae</taxon>
        <taxon>Streptophyta</taxon>
        <taxon>Embryophyta</taxon>
        <taxon>Tracheophyta</taxon>
        <taxon>Spermatophyta</taxon>
        <taxon>Magnoliopsida</taxon>
        <taxon>Liliopsida</taxon>
        <taxon>Poales</taxon>
        <taxon>Poaceae</taxon>
        <taxon>PACMAD clade</taxon>
        <taxon>Chloridoideae</taxon>
        <taxon>Eragrostideae</taxon>
        <taxon>Eragrostidinae</taxon>
        <taxon>Eragrostis</taxon>
    </lineage>
</organism>
<sequence>MGSSQAPRRSRQRQWTVALVTVAALLEQADEALLPAVYREVGAALGASPTALGSLTLCRALVQALCYPLATCAAARYDRARVVAAGAFLWAAATLLVGASGTFVQMAMARGFNGVGLALVVPAIYSLVADYSDDATRGSAFGWVQMAQSLGPVVGGSLGVLLAPTTFLGVPGWRLAFYLVALISVALAALTWLLAADPRPACAKTKALTATLSEIVREAKDVVRVPTFLIIVAQGVAGSLPWSALNFAAMWLELVGFTHWATTLITNLYHLANGLGALFAGLIGDLMARRFPDTGRIALAQMCTASAVPLAAVSLLALPDDPSVGAAYAAAFFVFGFVTPWCPAATNNPIFAEIVPEKARTTVYALDRCFESVFASFGPPIVGILAERVFGYRPVASGTSVEADQENAAALGKAIFAEIAVPISICCLTYSALYWTYPADRERAQMAALQKVSGDQDHDCEASINARGKHNIISFPTPPLSSIVHFPERLLGRLPLQVCRLSRAD</sequence>
<dbReference type="Proteomes" id="UP000324897">
    <property type="component" value="Chromosome 5"/>
</dbReference>
<dbReference type="Gramene" id="TVU47865">
    <property type="protein sequence ID" value="TVU47865"/>
    <property type="gene ID" value="EJB05_07481"/>
</dbReference>
<proteinExistence type="inferred from homology"/>
<dbReference type="AlphaFoldDB" id="A0A5J9WIS0"/>
<evidence type="ECO:0000256" key="2">
    <source>
        <dbReference type="ARBA" id="ARBA00022448"/>
    </source>
</evidence>
<feature type="domain" description="Major facilitator superfamily (MFS) profile" evidence="8">
    <location>
        <begin position="16"/>
        <end position="441"/>
    </location>
</feature>
<dbReference type="InterPro" id="IPR036259">
    <property type="entry name" value="MFS_trans_sf"/>
</dbReference>
<evidence type="ECO:0000256" key="6">
    <source>
        <dbReference type="ARBA" id="ARBA00024338"/>
    </source>
</evidence>
<keyword evidence="3 7" id="KW-0812">Transmembrane</keyword>
<dbReference type="InterPro" id="IPR011701">
    <property type="entry name" value="MFS"/>
</dbReference>
<evidence type="ECO:0000313" key="9">
    <source>
        <dbReference type="EMBL" id="TVU47865.1"/>
    </source>
</evidence>
<evidence type="ECO:0000256" key="5">
    <source>
        <dbReference type="ARBA" id="ARBA00023136"/>
    </source>
</evidence>
<keyword evidence="4 7" id="KW-1133">Transmembrane helix</keyword>
<accession>A0A5J9WIS0</accession>
<comment type="caution">
    <text evidence="9">The sequence shown here is derived from an EMBL/GenBank/DDBJ whole genome shotgun (WGS) entry which is preliminary data.</text>
</comment>
<evidence type="ECO:0000256" key="7">
    <source>
        <dbReference type="SAM" id="Phobius"/>
    </source>
</evidence>
<reference evidence="9 10" key="1">
    <citation type="journal article" date="2019" name="Sci. Rep.">
        <title>A high-quality genome of Eragrostis curvula grass provides insights into Poaceae evolution and supports new strategies to enhance forage quality.</title>
        <authorList>
            <person name="Carballo J."/>
            <person name="Santos B.A.C.M."/>
            <person name="Zappacosta D."/>
            <person name="Garbus I."/>
            <person name="Selva J.P."/>
            <person name="Gallo C.A."/>
            <person name="Diaz A."/>
            <person name="Albertini E."/>
            <person name="Caccamo M."/>
            <person name="Echenique V."/>
        </authorList>
    </citation>
    <scope>NUCLEOTIDE SEQUENCE [LARGE SCALE GENOMIC DNA]</scope>
    <source>
        <strain evidence="10">cv. Victoria</strain>
        <tissue evidence="9">Leaf</tissue>
    </source>
</reference>
<feature type="transmembrane region" description="Helical" evidence="7">
    <location>
        <begin position="82"/>
        <end position="104"/>
    </location>
</feature>